<organism evidence="1 2">
    <name type="scientific">Diacronema lutheri</name>
    <name type="common">Unicellular marine alga</name>
    <name type="synonym">Monochrysis lutheri</name>
    <dbReference type="NCBI Taxonomy" id="2081491"/>
    <lineage>
        <taxon>Eukaryota</taxon>
        <taxon>Haptista</taxon>
        <taxon>Haptophyta</taxon>
        <taxon>Pavlovophyceae</taxon>
        <taxon>Pavlovales</taxon>
        <taxon>Pavlovaceae</taxon>
        <taxon>Diacronema</taxon>
    </lineage>
</organism>
<accession>A0A8J5XEC9</accession>
<evidence type="ECO:0000313" key="1">
    <source>
        <dbReference type="EMBL" id="KAG8462974.1"/>
    </source>
</evidence>
<reference evidence="1" key="1">
    <citation type="submission" date="2021-05" db="EMBL/GenBank/DDBJ databases">
        <title>The genome of the haptophyte Pavlova lutheri (Diacronema luteri, Pavlovales) - a model for lipid biosynthesis in eukaryotic algae.</title>
        <authorList>
            <person name="Hulatt C.J."/>
            <person name="Posewitz M.C."/>
        </authorList>
    </citation>
    <scope>NUCLEOTIDE SEQUENCE</scope>
    <source>
        <strain evidence="1">NIVA-4/92</strain>
    </source>
</reference>
<dbReference type="AlphaFoldDB" id="A0A8J5XEC9"/>
<evidence type="ECO:0000313" key="2">
    <source>
        <dbReference type="Proteomes" id="UP000751190"/>
    </source>
</evidence>
<name>A0A8J5XEC9_DIALT</name>
<sequence length="271" mass="29688">MALVRLRGAASAHNAQGRLEGHTAETVAGALDRTPSERVGVRVVSTDATMVVEPHAFDMLGARVPPGEMRLLHRCASERFVRRVFLPLVHHVELIDHILSFLKLPQVTMSEVTAVKASSSAANDRQCSAANTLSADDGTWWLSAPDSCPNGVGAEWVLYRLRPAVGARARFQYVQMKIPKLPYGPLSVRVFHVEVADDESGPFVRVGPDLTTFNTDRMQEWALPTPVECACVRLVLTKNAAACELEDKWLRLSGMRLSEASCIGFLRVGFA</sequence>
<gene>
    <name evidence="1" type="ORF">KFE25_001747</name>
</gene>
<dbReference type="OrthoDB" id="407358at2759"/>
<dbReference type="EMBL" id="JAGTXO010000018">
    <property type="protein sequence ID" value="KAG8462974.1"/>
    <property type="molecule type" value="Genomic_DNA"/>
</dbReference>
<dbReference type="Proteomes" id="UP000751190">
    <property type="component" value="Unassembled WGS sequence"/>
</dbReference>
<comment type="caution">
    <text evidence="1">The sequence shown here is derived from an EMBL/GenBank/DDBJ whole genome shotgun (WGS) entry which is preliminary data.</text>
</comment>
<dbReference type="OMA" id="DEWWISE"/>
<keyword evidence="2" id="KW-1185">Reference proteome</keyword>
<protein>
    <submittedName>
        <fullName evidence="1">Uncharacterized protein</fullName>
    </submittedName>
</protein>
<proteinExistence type="predicted"/>